<gene>
    <name evidence="3" type="ORF">FHU41_002239</name>
</gene>
<accession>A0A7Y9S7C2</accession>
<dbReference type="AlphaFoldDB" id="A0A7Y9S7C2"/>
<feature type="region of interest" description="Disordered" evidence="1">
    <location>
        <begin position="74"/>
        <end position="128"/>
    </location>
</feature>
<reference evidence="3 4" key="1">
    <citation type="submission" date="2020-07" db="EMBL/GenBank/DDBJ databases">
        <title>Sequencing the genomes of 1000 actinobacteria strains.</title>
        <authorList>
            <person name="Klenk H.-P."/>
        </authorList>
    </citation>
    <scope>NUCLEOTIDE SEQUENCE [LARGE SCALE GENOMIC DNA]</scope>
    <source>
        <strain evidence="3 4">DSM 102047</strain>
    </source>
</reference>
<dbReference type="RefSeq" id="WP_179389704.1">
    <property type="nucleotide sequence ID" value="NZ_JACBYQ010000002.1"/>
</dbReference>
<evidence type="ECO:0000256" key="2">
    <source>
        <dbReference type="SAM" id="Phobius"/>
    </source>
</evidence>
<organism evidence="3 4">
    <name type="scientific">Psychromicrobium silvestre</name>
    <dbReference type="NCBI Taxonomy" id="1645614"/>
    <lineage>
        <taxon>Bacteria</taxon>
        <taxon>Bacillati</taxon>
        <taxon>Actinomycetota</taxon>
        <taxon>Actinomycetes</taxon>
        <taxon>Micrococcales</taxon>
        <taxon>Micrococcaceae</taxon>
        <taxon>Psychromicrobium</taxon>
    </lineage>
</organism>
<evidence type="ECO:0000313" key="3">
    <source>
        <dbReference type="EMBL" id="NYE95989.1"/>
    </source>
</evidence>
<keyword evidence="2" id="KW-0812">Transmembrane</keyword>
<proteinExistence type="predicted"/>
<keyword evidence="4" id="KW-1185">Reference proteome</keyword>
<feature type="transmembrane region" description="Helical" evidence="2">
    <location>
        <begin position="41"/>
        <end position="61"/>
    </location>
</feature>
<keyword evidence="2" id="KW-1133">Transmembrane helix</keyword>
<comment type="caution">
    <text evidence="3">The sequence shown here is derived from an EMBL/GenBank/DDBJ whole genome shotgun (WGS) entry which is preliminary data.</text>
</comment>
<feature type="compositionally biased region" description="Low complexity" evidence="1">
    <location>
        <begin position="75"/>
        <end position="120"/>
    </location>
</feature>
<keyword evidence="2" id="KW-0472">Membrane</keyword>
<evidence type="ECO:0000256" key="1">
    <source>
        <dbReference type="SAM" id="MobiDB-lite"/>
    </source>
</evidence>
<feature type="transmembrane region" description="Helical" evidence="2">
    <location>
        <begin position="14"/>
        <end position="34"/>
    </location>
</feature>
<name>A0A7Y9S7C2_9MICC</name>
<dbReference type="NCBIfam" id="TIGR01167">
    <property type="entry name" value="LPXTG_anchor"/>
    <property type="match status" value="1"/>
</dbReference>
<dbReference type="Proteomes" id="UP000521748">
    <property type="component" value="Unassembled WGS sequence"/>
</dbReference>
<evidence type="ECO:0000313" key="4">
    <source>
        <dbReference type="Proteomes" id="UP000521748"/>
    </source>
</evidence>
<dbReference type="EMBL" id="JACBYQ010000002">
    <property type="protein sequence ID" value="NYE95989.1"/>
    <property type="molecule type" value="Genomic_DNA"/>
</dbReference>
<sequence>MTECLANTGVNNNLPIIVVAAVLLVIGLLMLILIRKKPRKASVTGLILVGALTLGGFSLSVPTPAQAAAQDCSEAPATAPRVTTPTVAPSATSTPTSTMAVTPTAFASPTPRTPNTTPSPTASPTPTPTVVDARAAVTPSNWEQGLVGGNAGSMTIDNGLASTAQVPAGSSVDVTVHFVGGNLSISSIDPNLSCPTIAAGQIIPGTDINTGPAIYYQGDATFSCTTINPILLGSSNSILLEGSLASQPDTVNGTPYVSTTTLTVGVPSPETDVDLANNTAAYVGFQP</sequence>
<protein>
    <submittedName>
        <fullName evidence="3">LPXTG-motif cell wall-anchored protein</fullName>
    </submittedName>
</protein>